<reference key="2">
    <citation type="submission" date="2011-04" db="EMBL/GenBank/DDBJ databases">
        <title>Complete sequence of chromosome of Haliscomenobacter hydrossis DSM 1100.</title>
        <authorList>
            <consortium name="US DOE Joint Genome Institute (JGI-PGF)"/>
            <person name="Lucas S."/>
            <person name="Han J."/>
            <person name="Lapidus A."/>
            <person name="Bruce D."/>
            <person name="Goodwin L."/>
            <person name="Pitluck S."/>
            <person name="Peters L."/>
            <person name="Kyrpides N."/>
            <person name="Mavromatis K."/>
            <person name="Ivanova N."/>
            <person name="Ovchinnikova G."/>
            <person name="Pagani I."/>
            <person name="Daligault H."/>
            <person name="Detter J.C."/>
            <person name="Han C."/>
            <person name="Land M."/>
            <person name="Hauser L."/>
            <person name="Markowitz V."/>
            <person name="Cheng J.-F."/>
            <person name="Hugenholtz P."/>
            <person name="Woyke T."/>
            <person name="Wu D."/>
            <person name="Verbarg S."/>
            <person name="Frueling A."/>
            <person name="Brambilla E."/>
            <person name="Klenk H.-P."/>
            <person name="Eisen J.A."/>
        </authorList>
    </citation>
    <scope>NUCLEOTIDE SEQUENCE</scope>
    <source>
        <strain>DSM 1100</strain>
    </source>
</reference>
<dbReference type="Pfam" id="PF07804">
    <property type="entry name" value="HipA_C"/>
    <property type="match status" value="1"/>
</dbReference>
<evidence type="ECO:0000256" key="1">
    <source>
        <dbReference type="ARBA" id="ARBA00022679"/>
    </source>
</evidence>
<organism evidence="4 5">
    <name type="scientific">Haliscomenobacter hydrossis (strain ATCC 27775 / DSM 1100 / LMG 10767 / O)</name>
    <dbReference type="NCBI Taxonomy" id="760192"/>
    <lineage>
        <taxon>Bacteria</taxon>
        <taxon>Pseudomonadati</taxon>
        <taxon>Bacteroidota</taxon>
        <taxon>Saprospiria</taxon>
        <taxon>Saprospirales</taxon>
        <taxon>Haliscomenobacteraceae</taxon>
        <taxon>Haliscomenobacter</taxon>
    </lineage>
</organism>
<dbReference type="HOGENOM" id="CLU_836174_0_0_10"/>
<reference evidence="4 5" key="1">
    <citation type="journal article" date="2011" name="Stand. Genomic Sci.">
        <title>Complete genome sequence of Haliscomenobacter hydrossis type strain (O).</title>
        <authorList>
            <consortium name="US DOE Joint Genome Institute (JGI-PGF)"/>
            <person name="Daligault H."/>
            <person name="Lapidus A."/>
            <person name="Zeytun A."/>
            <person name="Nolan M."/>
            <person name="Lucas S."/>
            <person name="Del Rio T.G."/>
            <person name="Tice H."/>
            <person name="Cheng J.F."/>
            <person name="Tapia R."/>
            <person name="Han C."/>
            <person name="Goodwin L."/>
            <person name="Pitluck S."/>
            <person name="Liolios K."/>
            <person name="Pagani I."/>
            <person name="Ivanova N."/>
            <person name="Huntemann M."/>
            <person name="Mavromatis K."/>
            <person name="Mikhailova N."/>
            <person name="Pati A."/>
            <person name="Chen A."/>
            <person name="Palaniappan K."/>
            <person name="Land M."/>
            <person name="Hauser L."/>
            <person name="Brambilla E.M."/>
            <person name="Rohde M."/>
            <person name="Verbarg S."/>
            <person name="Goker M."/>
            <person name="Bristow J."/>
            <person name="Eisen J.A."/>
            <person name="Markowitz V."/>
            <person name="Hugenholtz P."/>
            <person name="Kyrpides N.C."/>
            <person name="Klenk H.P."/>
            <person name="Woyke T."/>
        </authorList>
    </citation>
    <scope>NUCLEOTIDE SEQUENCE [LARGE SCALE GENOMIC DNA]</scope>
    <source>
        <strain evidence="5">ATCC 27775 / DSM 1100 / LMG 10767 / O</strain>
    </source>
</reference>
<dbReference type="RefSeq" id="WP_013765207.1">
    <property type="nucleotide sequence ID" value="NC_015510.1"/>
</dbReference>
<dbReference type="GO" id="GO:0016301">
    <property type="term" value="F:kinase activity"/>
    <property type="evidence" value="ECO:0007669"/>
    <property type="project" value="UniProtKB-KW"/>
</dbReference>
<gene>
    <name evidence="4" type="ordered locus">Halhy_2791</name>
</gene>
<dbReference type="Gene3D" id="1.10.1070.20">
    <property type="match status" value="1"/>
</dbReference>
<sequence>MSSIKQIKPENYSGYHPPSLVKFVQTIKKKNFIVVNDLSVGGDAPKDFIKVYKFGRVKHQDAKNWIKYIAKTGHKWYPNESITEHLLNTIGVALGLRMSHSELAIISGQLRFLSEYFLQDQGQELVHGVDIFAGYVSDRAFIEDIEHRKLAREFFTFQFTEKAIGFAFPEDKDEIMNGFVKLLVFDAIVGNNDRHFYNWGVVRSIDGMHKPYFSPIFDTARGLFWNDSEQKIVERISQKQQFDAYLNKYILNSYPKTGWEGESNLSHFELIKRIKLYNSNYANFVDDLLTEEKEKKVIDVIKTNFSLLLSVERSYIVTECLKLRFLQLRKFG</sequence>
<dbReference type="STRING" id="760192.Halhy_2791"/>
<keyword evidence="2" id="KW-0418">Kinase</keyword>
<dbReference type="AlphaFoldDB" id="F4L226"/>
<protein>
    <recommendedName>
        <fullName evidence="3">HipA-like C-terminal domain-containing protein</fullName>
    </recommendedName>
</protein>
<accession>F4L226</accession>
<name>F4L226_HALH1</name>
<feature type="domain" description="HipA-like C-terminal" evidence="3">
    <location>
        <begin position="39"/>
        <end position="226"/>
    </location>
</feature>
<evidence type="ECO:0000259" key="3">
    <source>
        <dbReference type="Pfam" id="PF07804"/>
    </source>
</evidence>
<proteinExistence type="predicted"/>
<evidence type="ECO:0000313" key="5">
    <source>
        <dbReference type="Proteomes" id="UP000008461"/>
    </source>
</evidence>
<dbReference type="Proteomes" id="UP000008461">
    <property type="component" value="Chromosome"/>
</dbReference>
<dbReference type="eggNOG" id="COG3550">
    <property type="taxonomic scope" value="Bacteria"/>
</dbReference>
<evidence type="ECO:0000313" key="4">
    <source>
        <dbReference type="EMBL" id="AEE50659.1"/>
    </source>
</evidence>
<dbReference type="OrthoDB" id="9812605at2"/>
<dbReference type="KEGG" id="hhy:Halhy_2791"/>
<evidence type="ECO:0000256" key="2">
    <source>
        <dbReference type="ARBA" id="ARBA00022777"/>
    </source>
</evidence>
<dbReference type="EMBL" id="CP002691">
    <property type="protein sequence ID" value="AEE50659.1"/>
    <property type="molecule type" value="Genomic_DNA"/>
</dbReference>
<keyword evidence="5" id="KW-1185">Reference proteome</keyword>
<keyword evidence="1" id="KW-0808">Transferase</keyword>
<dbReference type="InterPro" id="IPR012893">
    <property type="entry name" value="HipA-like_C"/>
</dbReference>